<organism evidence="1 2">
    <name type="scientific">Octopus vulgaris</name>
    <name type="common">Common octopus</name>
    <dbReference type="NCBI Taxonomy" id="6645"/>
    <lineage>
        <taxon>Eukaryota</taxon>
        <taxon>Metazoa</taxon>
        <taxon>Spiralia</taxon>
        <taxon>Lophotrochozoa</taxon>
        <taxon>Mollusca</taxon>
        <taxon>Cephalopoda</taxon>
        <taxon>Coleoidea</taxon>
        <taxon>Octopodiformes</taxon>
        <taxon>Octopoda</taxon>
        <taxon>Incirrata</taxon>
        <taxon>Octopodidae</taxon>
        <taxon>Octopus</taxon>
    </lineage>
</organism>
<protein>
    <submittedName>
        <fullName evidence="1">Uncharacterized protein</fullName>
    </submittedName>
</protein>
<proteinExistence type="predicted"/>
<dbReference type="AlphaFoldDB" id="A0AA36AUI3"/>
<gene>
    <name evidence="1" type="ORF">OCTVUL_1B010345</name>
</gene>
<sequence>MNRNLSDSVRCEFVELNPDKDNNLHRLKSCRLLVITKNGERELWISDSVEVLADDVNVKNVAILKQHRMVLNSCLVYQRKFPTTKMFMANFSLKT</sequence>
<accession>A0AA36AUI3</accession>
<keyword evidence="2" id="KW-1185">Reference proteome</keyword>
<reference evidence="1" key="1">
    <citation type="submission" date="2023-08" db="EMBL/GenBank/DDBJ databases">
        <authorList>
            <person name="Alioto T."/>
            <person name="Alioto T."/>
            <person name="Gomez Garrido J."/>
        </authorList>
    </citation>
    <scope>NUCLEOTIDE SEQUENCE</scope>
</reference>
<dbReference type="EMBL" id="OX597817">
    <property type="protein sequence ID" value="CAI9721826.1"/>
    <property type="molecule type" value="Genomic_DNA"/>
</dbReference>
<evidence type="ECO:0000313" key="1">
    <source>
        <dbReference type="EMBL" id="CAI9721826.1"/>
    </source>
</evidence>
<name>A0AA36AUI3_OCTVU</name>
<evidence type="ECO:0000313" key="2">
    <source>
        <dbReference type="Proteomes" id="UP001162480"/>
    </source>
</evidence>
<dbReference type="Proteomes" id="UP001162480">
    <property type="component" value="Chromosome 4"/>
</dbReference>